<sequence>MNATDRIDYTPPFVENVQGTLYARFCLDPDGVPVYEDTPLGRVYTLTVYLLSPRRDEIEEVTYRATKSTDRDNDFAAVIECDGDEPLPVNVRIGGRVYKQRAWLSQMLENGYSKDAPPAIQSAMLRVKIN</sequence>
<keyword evidence="2" id="KW-1185">Reference proteome</keyword>
<accession>A0ABU5F7D0</accession>
<dbReference type="Proteomes" id="UP001272242">
    <property type="component" value="Unassembled WGS sequence"/>
</dbReference>
<reference evidence="2" key="1">
    <citation type="journal article" date="2023" name="Mar. Drugs">
        <title>Gemmata algarum, a Novel Planctomycete Isolated from an Algal Mat, Displays Antimicrobial Activity.</title>
        <authorList>
            <person name="Kumar G."/>
            <person name="Kallscheuer N."/>
            <person name="Kashif M."/>
            <person name="Ahamad S."/>
            <person name="Jagadeeshwari U."/>
            <person name="Pannikurungottu S."/>
            <person name="Haufschild T."/>
            <person name="Kabuu M."/>
            <person name="Sasikala C."/>
            <person name="Jogler C."/>
            <person name="Ramana C."/>
        </authorList>
    </citation>
    <scope>NUCLEOTIDE SEQUENCE [LARGE SCALE GENOMIC DNA]</scope>
    <source>
        <strain evidence="2">JC673</strain>
    </source>
</reference>
<evidence type="ECO:0000313" key="2">
    <source>
        <dbReference type="Proteomes" id="UP001272242"/>
    </source>
</evidence>
<protein>
    <submittedName>
        <fullName evidence="1">Uncharacterized protein</fullName>
    </submittedName>
</protein>
<organism evidence="1 2">
    <name type="scientific">Gemmata algarum</name>
    <dbReference type="NCBI Taxonomy" id="2975278"/>
    <lineage>
        <taxon>Bacteria</taxon>
        <taxon>Pseudomonadati</taxon>
        <taxon>Planctomycetota</taxon>
        <taxon>Planctomycetia</taxon>
        <taxon>Gemmatales</taxon>
        <taxon>Gemmataceae</taxon>
        <taxon>Gemmata</taxon>
    </lineage>
</organism>
<dbReference type="RefSeq" id="WP_320688128.1">
    <property type="nucleotide sequence ID" value="NZ_JAXBLV010000200.1"/>
</dbReference>
<dbReference type="EMBL" id="JAXBLV010000200">
    <property type="protein sequence ID" value="MDY3561779.1"/>
    <property type="molecule type" value="Genomic_DNA"/>
</dbReference>
<evidence type="ECO:0000313" key="1">
    <source>
        <dbReference type="EMBL" id="MDY3561779.1"/>
    </source>
</evidence>
<gene>
    <name evidence="1" type="ORF">R5W23_003207</name>
</gene>
<proteinExistence type="predicted"/>
<comment type="caution">
    <text evidence="1">The sequence shown here is derived from an EMBL/GenBank/DDBJ whole genome shotgun (WGS) entry which is preliminary data.</text>
</comment>
<name>A0ABU5F7D0_9BACT</name>